<protein>
    <recommendedName>
        <fullName evidence="2">histidine kinase</fullName>
        <ecNumber evidence="2">2.7.13.3</ecNumber>
    </recommendedName>
</protein>
<dbReference type="InterPro" id="IPR004358">
    <property type="entry name" value="Sig_transdc_His_kin-like_C"/>
</dbReference>
<keyword evidence="8" id="KW-0902">Two-component regulatory system</keyword>
<feature type="domain" description="Histidine kinase" evidence="11">
    <location>
        <begin position="381"/>
        <end position="606"/>
    </location>
</feature>
<dbReference type="SUPFAM" id="SSF47384">
    <property type="entry name" value="Homodimeric domain of signal transducing histidine kinase"/>
    <property type="match status" value="1"/>
</dbReference>
<dbReference type="InterPro" id="IPR003594">
    <property type="entry name" value="HATPase_dom"/>
</dbReference>
<dbReference type="PROSITE" id="PS50109">
    <property type="entry name" value="HIS_KIN"/>
    <property type="match status" value="1"/>
</dbReference>
<name>A0A853FTS4_9BURK</name>
<dbReference type="Gene3D" id="3.40.190.10">
    <property type="entry name" value="Periplasmic binding protein-like II"/>
    <property type="match status" value="1"/>
</dbReference>
<accession>A0A853FTS4</accession>
<dbReference type="SMART" id="SM00388">
    <property type="entry name" value="HisKA"/>
    <property type="match status" value="1"/>
</dbReference>
<dbReference type="EC" id="2.7.13.3" evidence="2"/>
<keyword evidence="3" id="KW-0597">Phosphoprotein</keyword>
<keyword evidence="4" id="KW-0808">Transferase</keyword>
<evidence type="ECO:0000256" key="6">
    <source>
        <dbReference type="ARBA" id="ARBA00022777"/>
    </source>
</evidence>
<feature type="coiled-coil region" evidence="9">
    <location>
        <begin position="338"/>
        <end position="372"/>
    </location>
</feature>
<comment type="catalytic activity">
    <reaction evidence="1">
        <text>ATP + protein L-histidine = ADP + protein N-phospho-L-histidine.</text>
        <dbReference type="EC" id="2.7.13.3"/>
    </reaction>
</comment>
<evidence type="ECO:0000256" key="2">
    <source>
        <dbReference type="ARBA" id="ARBA00012438"/>
    </source>
</evidence>
<feature type="region of interest" description="Disordered" evidence="10">
    <location>
        <begin position="1"/>
        <end position="33"/>
    </location>
</feature>
<dbReference type="InterPro" id="IPR003661">
    <property type="entry name" value="HisK_dim/P_dom"/>
</dbReference>
<evidence type="ECO:0000256" key="9">
    <source>
        <dbReference type="SAM" id="Coils"/>
    </source>
</evidence>
<dbReference type="PRINTS" id="PR00344">
    <property type="entry name" value="BCTRLSENSOR"/>
</dbReference>
<evidence type="ECO:0000256" key="3">
    <source>
        <dbReference type="ARBA" id="ARBA00022553"/>
    </source>
</evidence>
<evidence type="ECO:0000256" key="4">
    <source>
        <dbReference type="ARBA" id="ARBA00022679"/>
    </source>
</evidence>
<dbReference type="CDD" id="cd00082">
    <property type="entry name" value="HisKA"/>
    <property type="match status" value="1"/>
</dbReference>
<organism evidence="12 13">
    <name type="scientific">Parapusillimonas granuli</name>
    <dbReference type="NCBI Taxonomy" id="380911"/>
    <lineage>
        <taxon>Bacteria</taxon>
        <taxon>Pseudomonadati</taxon>
        <taxon>Pseudomonadota</taxon>
        <taxon>Betaproteobacteria</taxon>
        <taxon>Burkholderiales</taxon>
        <taxon>Alcaligenaceae</taxon>
        <taxon>Parapusillimonas</taxon>
    </lineage>
</organism>
<evidence type="ECO:0000259" key="11">
    <source>
        <dbReference type="PROSITE" id="PS50109"/>
    </source>
</evidence>
<evidence type="ECO:0000256" key="8">
    <source>
        <dbReference type="ARBA" id="ARBA00023012"/>
    </source>
</evidence>
<dbReference type="InterPro" id="IPR036890">
    <property type="entry name" value="HATPase_C_sf"/>
</dbReference>
<evidence type="ECO:0000313" key="12">
    <source>
        <dbReference type="EMBL" id="NYT49344.1"/>
    </source>
</evidence>
<keyword evidence="7" id="KW-0067">ATP-binding</keyword>
<dbReference type="InterPro" id="IPR005467">
    <property type="entry name" value="His_kinase_dom"/>
</dbReference>
<proteinExistence type="predicted"/>
<dbReference type="PANTHER" id="PTHR43065">
    <property type="entry name" value="SENSOR HISTIDINE KINASE"/>
    <property type="match status" value="1"/>
</dbReference>
<dbReference type="SMART" id="SM00387">
    <property type="entry name" value="HATPase_c"/>
    <property type="match status" value="1"/>
</dbReference>
<gene>
    <name evidence="12" type="ORF">H0A72_08490</name>
</gene>
<evidence type="ECO:0000256" key="10">
    <source>
        <dbReference type="SAM" id="MobiDB-lite"/>
    </source>
</evidence>
<dbReference type="Gene3D" id="3.30.565.10">
    <property type="entry name" value="Histidine kinase-like ATPase, C-terminal domain"/>
    <property type="match status" value="1"/>
</dbReference>
<dbReference type="GO" id="GO:0000155">
    <property type="term" value="F:phosphorelay sensor kinase activity"/>
    <property type="evidence" value="ECO:0007669"/>
    <property type="project" value="InterPro"/>
</dbReference>
<keyword evidence="6" id="KW-0418">Kinase</keyword>
<sequence>MFVASLAVGSQAWAQERKPRSPPAAASSTQQGDEHTVLRLGILAYMGEEPASEEWRDLQRYLEDALPQYRHEILYGDLDTLRGAVADGRLDFVLTNPGQYVELEADHGIGRIATLEHGHLPASNIAVGAAVVALRDRRGLETLDDLRGRVLAATAEDAFGGYQTVWRELADLGMEPSRDLDALKFTGFPMQKVLDALNEGQADAGVVRACLMENQPDWQTRYKVLSGRYEPALGCMISTRLYPNWPFASLRDTPPTMARQVAIALLRMDADTHGMSWGVPADYQVVHDVFRELQIGPYAYLRGTTLSGLVRQYWQFGMLLLLGLFFWGLYTARTEYLVRTRTAALEQALRDREALEQRMRAGQEQADHLARLSVLGEISSTLAHELSQPLAGVSNYAQSLLRRLENGRLTDDAVREASTSIVTLSDSAAGILKRIKGFARKRPGMRDWLVLRHLVDETVALFQGMQVQVPGIQVVDKLAPGSKVKADALQIQQVLLNFFKNAQDAMRALPPDQQRITLVLRQEQGWVWLHVRDFGTGMEDAALAHLFEPFYTTREDGLGLGLSICKGIVEAHGGQLLGSRADREPTDADLPRGPGMIFSLSLPLHEHDAKLGHLSAG</sequence>
<dbReference type="Pfam" id="PF12974">
    <property type="entry name" value="Phosphonate-bd"/>
    <property type="match status" value="1"/>
</dbReference>
<evidence type="ECO:0000256" key="7">
    <source>
        <dbReference type="ARBA" id="ARBA00022840"/>
    </source>
</evidence>
<comment type="caution">
    <text evidence="12">The sequence shown here is derived from an EMBL/GenBank/DDBJ whole genome shotgun (WGS) entry which is preliminary data.</text>
</comment>
<keyword evidence="13" id="KW-1185">Reference proteome</keyword>
<dbReference type="PANTHER" id="PTHR43065:SF10">
    <property type="entry name" value="PEROXIDE STRESS-ACTIVATED HISTIDINE KINASE MAK3"/>
    <property type="match status" value="1"/>
</dbReference>
<keyword evidence="5" id="KW-0547">Nucleotide-binding</keyword>
<dbReference type="AlphaFoldDB" id="A0A853FTS4"/>
<dbReference type="InterPro" id="IPR036097">
    <property type="entry name" value="HisK_dim/P_sf"/>
</dbReference>
<evidence type="ECO:0000313" key="13">
    <source>
        <dbReference type="Proteomes" id="UP000559809"/>
    </source>
</evidence>
<dbReference type="Pfam" id="PF02518">
    <property type="entry name" value="HATPase_c"/>
    <property type="match status" value="1"/>
</dbReference>
<dbReference type="Gene3D" id="1.10.287.130">
    <property type="match status" value="1"/>
</dbReference>
<keyword evidence="9" id="KW-0175">Coiled coil</keyword>
<reference evidence="12 13" key="1">
    <citation type="submission" date="2020-07" db="EMBL/GenBank/DDBJ databases">
        <title>Taxonomic revisions and descriptions of new bacterial species based on genomic comparisons in the high-G+C-content subgroup of the family Alcaligenaceae.</title>
        <authorList>
            <person name="Szabo A."/>
            <person name="Felfoldi T."/>
        </authorList>
    </citation>
    <scope>NUCLEOTIDE SEQUENCE [LARGE SCALE GENOMIC DNA]</scope>
    <source>
        <strain evidence="12 13">LMG 24012</strain>
    </source>
</reference>
<dbReference type="Proteomes" id="UP000559809">
    <property type="component" value="Unassembled WGS sequence"/>
</dbReference>
<dbReference type="GO" id="GO:0005524">
    <property type="term" value="F:ATP binding"/>
    <property type="evidence" value="ECO:0007669"/>
    <property type="project" value="UniProtKB-KW"/>
</dbReference>
<dbReference type="SUPFAM" id="SSF55874">
    <property type="entry name" value="ATPase domain of HSP90 chaperone/DNA topoisomerase II/histidine kinase"/>
    <property type="match status" value="1"/>
</dbReference>
<dbReference type="EMBL" id="JACCEM010000004">
    <property type="protein sequence ID" value="NYT49344.1"/>
    <property type="molecule type" value="Genomic_DNA"/>
</dbReference>
<evidence type="ECO:0000256" key="5">
    <source>
        <dbReference type="ARBA" id="ARBA00022741"/>
    </source>
</evidence>
<dbReference type="SUPFAM" id="SSF53850">
    <property type="entry name" value="Periplasmic binding protein-like II"/>
    <property type="match status" value="1"/>
</dbReference>
<evidence type="ECO:0000256" key="1">
    <source>
        <dbReference type="ARBA" id="ARBA00000085"/>
    </source>
</evidence>